<dbReference type="InParanoid" id="A0A409XUV7"/>
<dbReference type="EMBL" id="NHYD01000337">
    <property type="protein sequence ID" value="PPQ94464.1"/>
    <property type="molecule type" value="Genomic_DNA"/>
</dbReference>
<evidence type="ECO:0000256" key="1">
    <source>
        <dbReference type="SAM" id="MobiDB-lite"/>
    </source>
</evidence>
<dbReference type="Proteomes" id="UP000283269">
    <property type="component" value="Unassembled WGS sequence"/>
</dbReference>
<dbReference type="AlphaFoldDB" id="A0A409XUV7"/>
<protein>
    <submittedName>
        <fullName evidence="2">Uncharacterized protein</fullName>
    </submittedName>
</protein>
<name>A0A409XUV7_PSICY</name>
<feature type="compositionally biased region" description="Basic and acidic residues" evidence="1">
    <location>
        <begin position="22"/>
        <end position="31"/>
    </location>
</feature>
<evidence type="ECO:0000313" key="2">
    <source>
        <dbReference type="EMBL" id="PPQ94464.1"/>
    </source>
</evidence>
<evidence type="ECO:0000313" key="3">
    <source>
        <dbReference type="Proteomes" id="UP000283269"/>
    </source>
</evidence>
<gene>
    <name evidence="2" type="ORF">CVT25_001002</name>
</gene>
<reference evidence="2 3" key="1">
    <citation type="journal article" date="2018" name="Evol. Lett.">
        <title>Horizontal gene cluster transfer increased hallucinogenic mushroom diversity.</title>
        <authorList>
            <person name="Reynolds H.T."/>
            <person name="Vijayakumar V."/>
            <person name="Gluck-Thaler E."/>
            <person name="Korotkin H.B."/>
            <person name="Matheny P.B."/>
            <person name="Slot J.C."/>
        </authorList>
    </citation>
    <scope>NUCLEOTIDE SEQUENCE [LARGE SCALE GENOMIC DNA]</scope>
    <source>
        <strain evidence="2 3">2631</strain>
    </source>
</reference>
<comment type="caution">
    <text evidence="2">The sequence shown here is derived from an EMBL/GenBank/DDBJ whole genome shotgun (WGS) entry which is preliminary data.</text>
</comment>
<keyword evidence="3" id="KW-1185">Reference proteome</keyword>
<proteinExistence type="predicted"/>
<accession>A0A409XUV7</accession>
<organism evidence="2 3">
    <name type="scientific">Psilocybe cyanescens</name>
    <dbReference type="NCBI Taxonomy" id="93625"/>
    <lineage>
        <taxon>Eukaryota</taxon>
        <taxon>Fungi</taxon>
        <taxon>Dikarya</taxon>
        <taxon>Basidiomycota</taxon>
        <taxon>Agaricomycotina</taxon>
        <taxon>Agaricomycetes</taxon>
        <taxon>Agaricomycetidae</taxon>
        <taxon>Agaricales</taxon>
        <taxon>Agaricineae</taxon>
        <taxon>Strophariaceae</taxon>
        <taxon>Psilocybe</taxon>
    </lineage>
</organism>
<feature type="region of interest" description="Disordered" evidence="1">
    <location>
        <begin position="1"/>
        <end position="39"/>
    </location>
</feature>
<sequence>MASVGGDAMHVGSGWRVPGSDRQQRGGEGTHDGGSGVVRARTTAAAGWWWLEEEVGWLE</sequence>